<dbReference type="Gene3D" id="3.40.50.12370">
    <property type="match status" value="1"/>
</dbReference>
<dbReference type="Pfam" id="PF00582">
    <property type="entry name" value="Usp"/>
    <property type="match status" value="1"/>
</dbReference>
<name>X1J281_9ZZZZ</name>
<sequence length="222" mass="24813">SGRDQEAERRKSIEQVIAPFRNQISQISLSLFKGSALGVMFGEIQDDFHDIFLIGPLGSNTTEHIMPGRILPVVLQEMGIPVMVVPRVPQEFRSILICTGAGEPGKSDIRFGGRIAHRIGIPVDILHVQRQGTNGTEKKRVKKNLDKAKRMLQALQVETQTRVRTGEVFEEIVRETEEKSYDLIVIGAPFTKTGTPEFHPTSLIGRLLEKLKIPVIIVPMEE</sequence>
<comment type="caution">
    <text evidence="2">The sequence shown here is derived from an EMBL/GenBank/DDBJ whole genome shotgun (WGS) entry which is preliminary data.</text>
</comment>
<reference evidence="2" key="1">
    <citation type="journal article" date="2014" name="Front. Microbiol.">
        <title>High frequency of phylogenetically diverse reductive dehalogenase-homologous genes in deep subseafloor sedimentary metagenomes.</title>
        <authorList>
            <person name="Kawai M."/>
            <person name="Futagami T."/>
            <person name="Toyoda A."/>
            <person name="Takaki Y."/>
            <person name="Nishi S."/>
            <person name="Hori S."/>
            <person name="Arai W."/>
            <person name="Tsubouchi T."/>
            <person name="Morono Y."/>
            <person name="Uchiyama I."/>
            <person name="Ito T."/>
            <person name="Fujiyama A."/>
            <person name="Inagaki F."/>
            <person name="Takami H."/>
        </authorList>
    </citation>
    <scope>NUCLEOTIDE SEQUENCE</scope>
    <source>
        <strain evidence="2">Expedition CK06-06</strain>
    </source>
</reference>
<dbReference type="SUPFAM" id="SSF52402">
    <property type="entry name" value="Adenine nucleotide alpha hydrolases-like"/>
    <property type="match status" value="1"/>
</dbReference>
<evidence type="ECO:0000259" key="1">
    <source>
        <dbReference type="Pfam" id="PF00582"/>
    </source>
</evidence>
<feature type="non-terminal residue" evidence="2">
    <location>
        <position position="1"/>
    </location>
</feature>
<accession>X1J281</accession>
<evidence type="ECO:0000313" key="2">
    <source>
        <dbReference type="EMBL" id="GAH88811.1"/>
    </source>
</evidence>
<dbReference type="CDD" id="cd00293">
    <property type="entry name" value="USP-like"/>
    <property type="match status" value="1"/>
</dbReference>
<proteinExistence type="predicted"/>
<dbReference type="EMBL" id="BARU01037558">
    <property type="protein sequence ID" value="GAH88811.1"/>
    <property type="molecule type" value="Genomic_DNA"/>
</dbReference>
<dbReference type="AlphaFoldDB" id="X1J281"/>
<feature type="domain" description="UspA" evidence="1">
    <location>
        <begin position="92"/>
        <end position="219"/>
    </location>
</feature>
<organism evidence="2">
    <name type="scientific">marine sediment metagenome</name>
    <dbReference type="NCBI Taxonomy" id="412755"/>
    <lineage>
        <taxon>unclassified sequences</taxon>
        <taxon>metagenomes</taxon>
        <taxon>ecological metagenomes</taxon>
    </lineage>
</organism>
<dbReference type="InterPro" id="IPR006016">
    <property type="entry name" value="UspA"/>
</dbReference>
<gene>
    <name evidence="2" type="ORF">S03H2_58499</name>
</gene>
<protein>
    <recommendedName>
        <fullName evidence="1">UspA domain-containing protein</fullName>
    </recommendedName>
</protein>